<keyword evidence="1" id="KW-1133">Transmembrane helix</keyword>
<accession>A0A382IFI5</accession>
<evidence type="ECO:0000256" key="1">
    <source>
        <dbReference type="SAM" id="Phobius"/>
    </source>
</evidence>
<evidence type="ECO:0008006" key="3">
    <source>
        <dbReference type="Google" id="ProtNLM"/>
    </source>
</evidence>
<feature type="transmembrane region" description="Helical" evidence="1">
    <location>
        <begin position="53"/>
        <end position="74"/>
    </location>
</feature>
<evidence type="ECO:0000313" key="2">
    <source>
        <dbReference type="EMBL" id="SVB97391.1"/>
    </source>
</evidence>
<keyword evidence="1" id="KW-0472">Membrane</keyword>
<name>A0A382IFI5_9ZZZZ</name>
<protein>
    <recommendedName>
        <fullName evidence="3">Copper resistance protein D domain-containing protein</fullName>
    </recommendedName>
</protein>
<keyword evidence="1" id="KW-0812">Transmembrane</keyword>
<gene>
    <name evidence="2" type="ORF">METZ01_LOCUS250245</name>
</gene>
<feature type="transmembrane region" description="Helical" evidence="1">
    <location>
        <begin position="6"/>
        <end position="32"/>
    </location>
</feature>
<feature type="transmembrane region" description="Helical" evidence="1">
    <location>
        <begin position="86"/>
        <end position="107"/>
    </location>
</feature>
<sequence length="160" mass="17930">MTNNIIIFIHLMAAAIAIGSMVFSVILLLPSIEKVSAQQESEEFSTPYKSVELLAPTVFTCLLILIGTGVYYLLENYTGQVGLKPGYYNLFGLKLICVVVAFFLSIYQTFNLRARIANLDLSPENRKIVPETIQQIKKTTILVLIVFSLAVFFGIWLARF</sequence>
<organism evidence="2">
    <name type="scientific">marine metagenome</name>
    <dbReference type="NCBI Taxonomy" id="408172"/>
    <lineage>
        <taxon>unclassified sequences</taxon>
        <taxon>metagenomes</taxon>
        <taxon>ecological metagenomes</taxon>
    </lineage>
</organism>
<reference evidence="2" key="1">
    <citation type="submission" date="2018-05" db="EMBL/GenBank/DDBJ databases">
        <authorList>
            <person name="Lanie J.A."/>
            <person name="Ng W.-L."/>
            <person name="Kazmierczak K.M."/>
            <person name="Andrzejewski T.M."/>
            <person name="Davidsen T.M."/>
            <person name="Wayne K.J."/>
            <person name="Tettelin H."/>
            <person name="Glass J.I."/>
            <person name="Rusch D."/>
            <person name="Podicherti R."/>
            <person name="Tsui H.-C.T."/>
            <person name="Winkler M.E."/>
        </authorList>
    </citation>
    <scope>NUCLEOTIDE SEQUENCE</scope>
</reference>
<dbReference type="EMBL" id="UINC01066556">
    <property type="protein sequence ID" value="SVB97391.1"/>
    <property type="molecule type" value="Genomic_DNA"/>
</dbReference>
<proteinExistence type="predicted"/>
<feature type="transmembrane region" description="Helical" evidence="1">
    <location>
        <begin position="141"/>
        <end position="158"/>
    </location>
</feature>
<dbReference type="AlphaFoldDB" id="A0A382IFI5"/>